<dbReference type="GO" id="GO:0008440">
    <property type="term" value="F:inositol-1,4,5-trisphosphate 3-kinase activity"/>
    <property type="evidence" value="ECO:0007669"/>
    <property type="project" value="TreeGrafter"/>
</dbReference>
<evidence type="ECO:0000256" key="9">
    <source>
        <dbReference type="SAM" id="MobiDB-lite"/>
    </source>
</evidence>
<comment type="similarity">
    <text evidence="1 8">Belongs to the inositol phosphokinase (IPK) family.</text>
</comment>
<evidence type="ECO:0000313" key="10">
    <source>
        <dbReference type="Proteomes" id="UP000050795"/>
    </source>
</evidence>
<dbReference type="InterPro" id="IPR005522">
    <property type="entry name" value="IPK"/>
</dbReference>
<dbReference type="PANTHER" id="PTHR12400:SF51">
    <property type="entry name" value="INOSITOL POLYPHOSPHATE MULTIKINASE"/>
    <property type="match status" value="1"/>
</dbReference>
<evidence type="ECO:0000313" key="11">
    <source>
        <dbReference type="WBParaSite" id="TREG1_110690.1"/>
    </source>
</evidence>
<dbReference type="GO" id="GO:0051765">
    <property type="term" value="F:inositol tetrakisphosphate kinase activity"/>
    <property type="evidence" value="ECO:0007669"/>
    <property type="project" value="TreeGrafter"/>
</dbReference>
<keyword evidence="3" id="KW-0547">Nucleotide-binding</keyword>
<evidence type="ECO:0000256" key="1">
    <source>
        <dbReference type="ARBA" id="ARBA00007374"/>
    </source>
</evidence>
<dbReference type="InterPro" id="IPR038286">
    <property type="entry name" value="IPK_sf"/>
</dbReference>
<dbReference type="WBParaSite" id="TREG1_110690.1">
    <property type="protein sequence ID" value="TREG1_110690.1"/>
    <property type="gene ID" value="TREG1_110690"/>
</dbReference>
<sequence length="407" mass="46394">MLQYFTFENQKIKSLVAKRYQTNCMHIKLIINEPYAFQVAGHSRENSHKFEILKDQARALIYKSFQDCSRGMREVIFYERVFSPDASEAFKLLRQFIPMYHGIFQCPSTKAYYVGLSDLVASFKQPNVCDFKMGTITYLPGSSEDKISREKFKYAWRRKLGFLLSGMQVYDPRTHCMIKLPKAFGRNLNPEQVYSVGLKTFLGPDPVYRVELAHKYLIQLSRILHWYKEYGAERLTFCRSSLLFIHESVASGCEESPPSNNNTTNTTTANTTTTTNGLRVVSTKLIEKSNRINNSQLLIPSTTNATPINVAKSNCINGSNTRAQVYLIDFAHWEEKIPHSSMSAAVATTSPPRLTSKTHINDNNAAEDGEEADDSSYYITYELTEGFRYGLETLISLMQRVVNNGEN</sequence>
<dbReference type="GO" id="GO:0032958">
    <property type="term" value="P:inositol phosphate biosynthetic process"/>
    <property type="evidence" value="ECO:0007669"/>
    <property type="project" value="InterPro"/>
</dbReference>
<dbReference type="GO" id="GO:0005634">
    <property type="term" value="C:nucleus"/>
    <property type="evidence" value="ECO:0007669"/>
    <property type="project" value="TreeGrafter"/>
</dbReference>
<organism evidence="10 11">
    <name type="scientific">Trichobilharzia regenti</name>
    <name type="common">Nasal bird schistosome</name>
    <dbReference type="NCBI Taxonomy" id="157069"/>
    <lineage>
        <taxon>Eukaryota</taxon>
        <taxon>Metazoa</taxon>
        <taxon>Spiralia</taxon>
        <taxon>Lophotrochozoa</taxon>
        <taxon>Platyhelminthes</taxon>
        <taxon>Trematoda</taxon>
        <taxon>Digenea</taxon>
        <taxon>Strigeidida</taxon>
        <taxon>Schistosomatoidea</taxon>
        <taxon>Schistosomatidae</taxon>
        <taxon>Trichobilharzia</taxon>
    </lineage>
</organism>
<comment type="catalytic activity">
    <reaction evidence="7">
        <text>1D-myo-inositol 1,3,4,6-tetrakisphosphate + ATP = 1D-myo-inositol 1,3,4,5,6-pentakisphosphate + ADP + H(+)</text>
        <dbReference type="Rhea" id="RHEA:12717"/>
        <dbReference type="ChEBI" id="CHEBI:15378"/>
        <dbReference type="ChEBI" id="CHEBI:30616"/>
        <dbReference type="ChEBI" id="CHEBI:57660"/>
        <dbReference type="ChEBI" id="CHEBI:57733"/>
        <dbReference type="ChEBI" id="CHEBI:456216"/>
        <dbReference type="EC" id="2.7.1.140"/>
    </reaction>
</comment>
<reference evidence="11" key="2">
    <citation type="submission" date="2023-11" db="UniProtKB">
        <authorList>
            <consortium name="WormBaseParasite"/>
        </authorList>
    </citation>
    <scope>IDENTIFICATION</scope>
</reference>
<accession>A0AA85IV88</accession>
<dbReference type="Gene3D" id="3.30.470.160">
    <property type="entry name" value="Inositol polyphosphate kinase"/>
    <property type="match status" value="1"/>
</dbReference>
<name>A0AA85IV88_TRIRE</name>
<dbReference type="AlphaFoldDB" id="A0AA85IV88"/>
<dbReference type="Proteomes" id="UP000050795">
    <property type="component" value="Unassembled WGS sequence"/>
</dbReference>
<protein>
    <recommendedName>
        <fullName evidence="8">Kinase</fullName>
        <ecNumber evidence="8">2.7.-.-</ecNumber>
    </recommendedName>
</protein>
<dbReference type="GO" id="GO:0005524">
    <property type="term" value="F:ATP binding"/>
    <property type="evidence" value="ECO:0007669"/>
    <property type="project" value="UniProtKB-KW"/>
</dbReference>
<feature type="compositionally biased region" description="Polar residues" evidence="9">
    <location>
        <begin position="349"/>
        <end position="364"/>
    </location>
</feature>
<dbReference type="GO" id="GO:0005737">
    <property type="term" value="C:cytoplasm"/>
    <property type="evidence" value="ECO:0007669"/>
    <property type="project" value="TreeGrafter"/>
</dbReference>
<evidence type="ECO:0000256" key="5">
    <source>
        <dbReference type="ARBA" id="ARBA00022840"/>
    </source>
</evidence>
<dbReference type="Pfam" id="PF03770">
    <property type="entry name" value="IPK"/>
    <property type="match status" value="1"/>
</dbReference>
<dbReference type="SUPFAM" id="SSF56104">
    <property type="entry name" value="SAICAR synthase-like"/>
    <property type="match status" value="1"/>
</dbReference>
<proteinExistence type="inferred from homology"/>
<evidence type="ECO:0000256" key="3">
    <source>
        <dbReference type="ARBA" id="ARBA00022741"/>
    </source>
</evidence>
<keyword evidence="4 8" id="KW-0418">Kinase</keyword>
<keyword evidence="10" id="KW-1185">Reference proteome</keyword>
<comment type="catalytic activity">
    <reaction evidence="6">
        <text>1D-myo-inositol 1,4,5-trisphosphate + 2 ATP = 1D-myo-inositol 1,3,4,5,6-pentakisphosphate + 2 ADP + 2 H(+)</text>
        <dbReference type="Rhea" id="RHEA:32359"/>
        <dbReference type="ChEBI" id="CHEBI:15378"/>
        <dbReference type="ChEBI" id="CHEBI:30616"/>
        <dbReference type="ChEBI" id="CHEBI:57733"/>
        <dbReference type="ChEBI" id="CHEBI:203600"/>
        <dbReference type="ChEBI" id="CHEBI:456216"/>
        <dbReference type="EC" id="2.7.1.151"/>
    </reaction>
</comment>
<keyword evidence="5" id="KW-0067">ATP-binding</keyword>
<evidence type="ECO:0000256" key="7">
    <source>
        <dbReference type="ARBA" id="ARBA00036525"/>
    </source>
</evidence>
<dbReference type="EC" id="2.7.-.-" evidence="8"/>
<reference evidence="10" key="1">
    <citation type="submission" date="2022-06" db="EMBL/GenBank/DDBJ databases">
        <authorList>
            <person name="Berger JAMES D."/>
            <person name="Berger JAMES D."/>
        </authorList>
    </citation>
    <scope>NUCLEOTIDE SEQUENCE [LARGE SCALE GENOMIC DNA]</scope>
</reference>
<keyword evidence="2 8" id="KW-0808">Transferase</keyword>
<evidence type="ECO:0000256" key="2">
    <source>
        <dbReference type="ARBA" id="ARBA00022679"/>
    </source>
</evidence>
<evidence type="ECO:0000256" key="6">
    <source>
        <dbReference type="ARBA" id="ARBA00036164"/>
    </source>
</evidence>
<evidence type="ECO:0000256" key="8">
    <source>
        <dbReference type="RuleBase" id="RU363090"/>
    </source>
</evidence>
<feature type="region of interest" description="Disordered" evidence="9">
    <location>
        <begin position="349"/>
        <end position="371"/>
    </location>
</feature>
<dbReference type="PANTHER" id="PTHR12400">
    <property type="entry name" value="INOSITOL POLYPHOSPHATE KINASE"/>
    <property type="match status" value="1"/>
</dbReference>
<evidence type="ECO:0000256" key="4">
    <source>
        <dbReference type="ARBA" id="ARBA00022777"/>
    </source>
</evidence>